<evidence type="ECO:0000256" key="5">
    <source>
        <dbReference type="ARBA" id="ARBA00022519"/>
    </source>
</evidence>
<evidence type="ECO:0000256" key="9">
    <source>
        <dbReference type="ARBA" id="ARBA00022989"/>
    </source>
</evidence>
<feature type="transmembrane region" description="Helical" evidence="13">
    <location>
        <begin position="6"/>
        <end position="24"/>
    </location>
</feature>
<evidence type="ECO:0000256" key="6">
    <source>
        <dbReference type="ARBA" id="ARBA00022692"/>
    </source>
</evidence>
<feature type="transmembrane region" description="Helical" evidence="13">
    <location>
        <begin position="60"/>
        <end position="84"/>
    </location>
</feature>
<dbReference type="GO" id="GO:0006740">
    <property type="term" value="P:NADPH regeneration"/>
    <property type="evidence" value="ECO:0007669"/>
    <property type="project" value="TreeGrafter"/>
</dbReference>
<evidence type="ECO:0000256" key="3">
    <source>
        <dbReference type="ARBA" id="ARBA00012943"/>
    </source>
</evidence>
<keyword evidence="5" id="KW-0997">Cell inner membrane</keyword>
<keyword evidence="9 13" id="KW-1133">Transmembrane helix</keyword>
<dbReference type="GO" id="GO:0005886">
    <property type="term" value="C:plasma membrane"/>
    <property type="evidence" value="ECO:0007669"/>
    <property type="project" value="UniProtKB-SubCell"/>
</dbReference>
<comment type="catalytic activity">
    <reaction evidence="12">
        <text>NAD(+) + NADPH + H(+)(in) = NADH + NADP(+) + H(+)(out)</text>
        <dbReference type="Rhea" id="RHEA:47992"/>
        <dbReference type="ChEBI" id="CHEBI:15378"/>
        <dbReference type="ChEBI" id="CHEBI:57540"/>
        <dbReference type="ChEBI" id="CHEBI:57783"/>
        <dbReference type="ChEBI" id="CHEBI:57945"/>
        <dbReference type="ChEBI" id="CHEBI:58349"/>
        <dbReference type="EC" id="7.1.1.1"/>
    </reaction>
</comment>
<evidence type="ECO:0000259" key="14">
    <source>
        <dbReference type="Pfam" id="PF12769"/>
    </source>
</evidence>
<keyword evidence="8" id="KW-1278">Translocase</keyword>
<name>A0A840V8Z8_9BACT</name>
<reference evidence="15 16" key="1">
    <citation type="submission" date="2020-08" db="EMBL/GenBank/DDBJ databases">
        <title>Genomic Encyclopedia of Type Strains, Phase IV (KMG-IV): sequencing the most valuable type-strain genomes for metagenomic binning, comparative biology and taxonomic classification.</title>
        <authorList>
            <person name="Goeker M."/>
        </authorList>
    </citation>
    <scope>NUCLEOTIDE SEQUENCE [LARGE SCALE GENOMIC DNA]</scope>
    <source>
        <strain evidence="15 16">YC6886</strain>
    </source>
</reference>
<dbReference type="Proteomes" id="UP000557717">
    <property type="component" value="Unassembled WGS sequence"/>
</dbReference>
<keyword evidence="11 13" id="KW-0472">Membrane</keyword>
<dbReference type="InterPro" id="IPR024605">
    <property type="entry name" value="NADP_transhyd_a_C"/>
</dbReference>
<evidence type="ECO:0000313" key="16">
    <source>
        <dbReference type="Proteomes" id="UP000557717"/>
    </source>
</evidence>
<evidence type="ECO:0000313" key="15">
    <source>
        <dbReference type="EMBL" id="MBB5353536.1"/>
    </source>
</evidence>
<feature type="domain" description="NAD(P) transhydrogenase alpha subunit C-terminal" evidence="14">
    <location>
        <begin position="10"/>
        <end position="93"/>
    </location>
</feature>
<keyword evidence="4" id="KW-1003">Cell membrane</keyword>
<feature type="transmembrane region" description="Helical" evidence="13">
    <location>
        <begin position="36"/>
        <end position="54"/>
    </location>
</feature>
<protein>
    <recommendedName>
        <fullName evidence="3">proton-translocating NAD(P)(+) transhydrogenase</fullName>
        <ecNumber evidence="3">7.1.1.1</ecNumber>
    </recommendedName>
</protein>
<proteinExistence type="predicted"/>
<dbReference type="Pfam" id="PF12769">
    <property type="entry name" value="PNTB_4TM"/>
    <property type="match status" value="1"/>
</dbReference>
<keyword evidence="6 13" id="KW-0812">Transmembrane</keyword>
<dbReference type="GO" id="GO:0016491">
    <property type="term" value="F:oxidoreductase activity"/>
    <property type="evidence" value="ECO:0007669"/>
    <property type="project" value="UniProtKB-KW"/>
</dbReference>
<evidence type="ECO:0000256" key="13">
    <source>
        <dbReference type="SAM" id="Phobius"/>
    </source>
</evidence>
<evidence type="ECO:0000256" key="8">
    <source>
        <dbReference type="ARBA" id="ARBA00022967"/>
    </source>
</evidence>
<gene>
    <name evidence="15" type="ORF">HNR46_003797</name>
</gene>
<dbReference type="PANTHER" id="PTHR10160:SF19">
    <property type="entry name" value="PROTON-TRANSLOCATING NAD(P)(+) TRANSHYDROGENASE"/>
    <property type="match status" value="1"/>
</dbReference>
<sequence>MDYAPLLLLLFAFTLAIFLGFELISKVPSQLHTPLMSGSNAISGITIVGALLALSEWEPALAKGVGFVAVVLAMINVVGGYVVTDRMLGMFKKKEKGGPQG</sequence>
<comment type="subcellular location">
    <subcellularLocation>
        <location evidence="2">Cell inner membrane</location>
        <topology evidence="2">Multi-pass membrane protein</topology>
    </subcellularLocation>
</comment>
<dbReference type="RefSeq" id="WP_184021545.1">
    <property type="nucleotide sequence ID" value="NZ_JACHFD010000028.1"/>
</dbReference>
<accession>A0A840V8Z8</accession>
<evidence type="ECO:0000256" key="11">
    <source>
        <dbReference type="ARBA" id="ARBA00023136"/>
    </source>
</evidence>
<keyword evidence="7" id="KW-0521">NADP</keyword>
<comment type="function">
    <text evidence="1">The transhydrogenation between NADH and NADP is coupled to respiration and ATP hydrolysis and functions as a proton pump across the membrane.</text>
</comment>
<evidence type="ECO:0000256" key="1">
    <source>
        <dbReference type="ARBA" id="ARBA00003943"/>
    </source>
</evidence>
<dbReference type="PANTHER" id="PTHR10160">
    <property type="entry name" value="NAD(P) TRANSHYDROGENASE"/>
    <property type="match status" value="1"/>
</dbReference>
<keyword evidence="16" id="KW-1185">Reference proteome</keyword>
<evidence type="ECO:0000256" key="7">
    <source>
        <dbReference type="ARBA" id="ARBA00022857"/>
    </source>
</evidence>
<dbReference type="GO" id="GO:0050661">
    <property type="term" value="F:NADP binding"/>
    <property type="evidence" value="ECO:0007669"/>
    <property type="project" value="TreeGrafter"/>
</dbReference>
<comment type="caution">
    <text evidence="15">The sequence shown here is derived from an EMBL/GenBank/DDBJ whole genome shotgun (WGS) entry which is preliminary data.</text>
</comment>
<organism evidence="15 16">
    <name type="scientific">Haloferula luteola</name>
    <dbReference type="NCBI Taxonomy" id="595692"/>
    <lineage>
        <taxon>Bacteria</taxon>
        <taxon>Pseudomonadati</taxon>
        <taxon>Verrucomicrobiota</taxon>
        <taxon>Verrucomicrobiia</taxon>
        <taxon>Verrucomicrobiales</taxon>
        <taxon>Verrucomicrobiaceae</taxon>
        <taxon>Haloferula</taxon>
    </lineage>
</organism>
<evidence type="ECO:0000256" key="4">
    <source>
        <dbReference type="ARBA" id="ARBA00022475"/>
    </source>
</evidence>
<evidence type="ECO:0000256" key="2">
    <source>
        <dbReference type="ARBA" id="ARBA00004429"/>
    </source>
</evidence>
<keyword evidence="10" id="KW-0520">NAD</keyword>
<dbReference type="EMBL" id="JACHFD010000028">
    <property type="protein sequence ID" value="MBB5353536.1"/>
    <property type="molecule type" value="Genomic_DNA"/>
</dbReference>
<dbReference type="EC" id="7.1.1.1" evidence="3"/>
<evidence type="ECO:0000256" key="10">
    <source>
        <dbReference type="ARBA" id="ARBA00023027"/>
    </source>
</evidence>
<dbReference type="GO" id="GO:0008750">
    <property type="term" value="F:proton-translocating NAD(P)+ transhydrogenase activity"/>
    <property type="evidence" value="ECO:0007669"/>
    <property type="project" value="UniProtKB-EC"/>
</dbReference>
<evidence type="ECO:0000256" key="12">
    <source>
        <dbReference type="ARBA" id="ARBA00048202"/>
    </source>
</evidence>
<keyword evidence="15" id="KW-0560">Oxidoreductase</keyword>
<dbReference type="AlphaFoldDB" id="A0A840V8Z8"/>